<reference evidence="7" key="1">
    <citation type="submission" date="2023-02" db="EMBL/GenBank/DDBJ databases">
        <title>Genome of toxic invasive species Heracleum sosnowskyi carries increased number of genes despite the absence of recent whole-genome duplications.</title>
        <authorList>
            <person name="Schelkunov M."/>
            <person name="Shtratnikova V."/>
            <person name="Makarenko M."/>
            <person name="Klepikova A."/>
            <person name="Omelchenko D."/>
            <person name="Novikova G."/>
            <person name="Obukhova E."/>
            <person name="Bogdanov V."/>
            <person name="Penin A."/>
            <person name="Logacheva M."/>
        </authorList>
    </citation>
    <scope>NUCLEOTIDE SEQUENCE</scope>
    <source>
        <strain evidence="7">Hsosn_3</strain>
        <tissue evidence="7">Leaf</tissue>
    </source>
</reference>
<dbReference type="PANTHER" id="PTHR47965:SF68">
    <property type="entry name" value="BASIC 7S GLOBULIN-LIKE"/>
    <property type="match status" value="1"/>
</dbReference>
<dbReference type="InterPro" id="IPR033121">
    <property type="entry name" value="PEPTIDASE_A1"/>
</dbReference>
<evidence type="ECO:0000256" key="3">
    <source>
        <dbReference type="ARBA" id="ARBA00022525"/>
    </source>
</evidence>
<dbReference type="Proteomes" id="UP001237642">
    <property type="component" value="Unassembled WGS sequence"/>
</dbReference>
<sequence length="440" mass="48397">MPSSIHHYTLMILFFVLEISVSSAAKYKRPKPTALLFPISKDTKTLQYYTTLDISKQENSVQLVLDLGGPHTWLNCDANELRRYKSIRCGSQKCAKYNTLDNKCCNRPFTPGCTKGACAVYSYNAYIFGPVSLGLREDALFAVDTNGVSAGAPYQAPKPFPFTCSDSDLLRGLANGTKGMTGIANTTTSLPAQITTQFELPHKFALCMPSTSEYAPGHMFVGRGPYFFPPYLKDIANELIKTQLVVNPLSTAPVYHTGDPSYDYFINVKSIKVDHKPISFNSSLLFINEEGYGGTTFSTLTPFTKLDTSIYESLVSAFTKAAALRKMKRVSSVAPFGACYKAKSVARSQTGPVVPYIDIGLAGSKKDWRFYGVNSMVSVNEEVLCLAFVDIGQFPRTSIVIGGHQMENYLLEFDLDSSNLGISTSLLLQDTTCSQSREMQ</sequence>
<feature type="chain" id="PRO_5042125947" evidence="5">
    <location>
        <begin position="25"/>
        <end position="440"/>
    </location>
</feature>
<evidence type="ECO:0000256" key="2">
    <source>
        <dbReference type="ARBA" id="ARBA00007447"/>
    </source>
</evidence>
<feature type="signal peptide" evidence="5">
    <location>
        <begin position="1"/>
        <end position="24"/>
    </location>
</feature>
<dbReference type="Pfam" id="PF14541">
    <property type="entry name" value="TAXi_C"/>
    <property type="match status" value="1"/>
</dbReference>
<reference evidence="7" key="2">
    <citation type="submission" date="2023-05" db="EMBL/GenBank/DDBJ databases">
        <authorList>
            <person name="Schelkunov M.I."/>
        </authorList>
    </citation>
    <scope>NUCLEOTIDE SEQUENCE</scope>
    <source>
        <strain evidence="7">Hsosn_3</strain>
        <tissue evidence="7">Leaf</tissue>
    </source>
</reference>
<protein>
    <submittedName>
        <fullName evidence="7">Xyloglucan-specific endoglucanase inhibitor protein 2</fullName>
    </submittedName>
</protein>
<comment type="similarity">
    <text evidence="2">Belongs to the peptidase A1 family.</text>
</comment>
<keyword evidence="8" id="KW-1185">Reference proteome</keyword>
<dbReference type="SUPFAM" id="SSF50630">
    <property type="entry name" value="Acid proteases"/>
    <property type="match status" value="1"/>
</dbReference>
<dbReference type="AlphaFoldDB" id="A0AAD8HR87"/>
<comment type="caution">
    <text evidence="7">The sequence shown here is derived from an EMBL/GenBank/DDBJ whole genome shotgun (WGS) entry which is preliminary data.</text>
</comment>
<dbReference type="PROSITE" id="PS51767">
    <property type="entry name" value="PEPTIDASE_A1"/>
    <property type="match status" value="1"/>
</dbReference>
<evidence type="ECO:0000259" key="6">
    <source>
        <dbReference type="PROSITE" id="PS51767"/>
    </source>
</evidence>
<dbReference type="GO" id="GO:0005576">
    <property type="term" value="C:extracellular region"/>
    <property type="evidence" value="ECO:0007669"/>
    <property type="project" value="UniProtKB-SubCell"/>
</dbReference>
<proteinExistence type="inferred from homology"/>
<feature type="domain" description="Peptidase A1" evidence="6">
    <location>
        <begin position="48"/>
        <end position="423"/>
    </location>
</feature>
<dbReference type="InterPro" id="IPR001461">
    <property type="entry name" value="Aspartic_peptidase_A1"/>
</dbReference>
<dbReference type="GO" id="GO:0006508">
    <property type="term" value="P:proteolysis"/>
    <property type="evidence" value="ECO:0007669"/>
    <property type="project" value="InterPro"/>
</dbReference>
<dbReference type="InterPro" id="IPR021109">
    <property type="entry name" value="Peptidase_aspartic_dom_sf"/>
</dbReference>
<comment type="subcellular location">
    <subcellularLocation>
        <location evidence="1">Secreted</location>
        <location evidence="1">Extracellular space</location>
    </subcellularLocation>
</comment>
<evidence type="ECO:0000313" key="7">
    <source>
        <dbReference type="EMBL" id="KAK1371949.1"/>
    </source>
</evidence>
<dbReference type="GO" id="GO:0004190">
    <property type="term" value="F:aspartic-type endopeptidase activity"/>
    <property type="evidence" value="ECO:0007669"/>
    <property type="project" value="InterPro"/>
</dbReference>
<dbReference type="InterPro" id="IPR032861">
    <property type="entry name" value="TAXi_N"/>
</dbReference>
<dbReference type="Pfam" id="PF14543">
    <property type="entry name" value="TAXi_N"/>
    <property type="match status" value="1"/>
</dbReference>
<gene>
    <name evidence="7" type="ORF">POM88_038041</name>
</gene>
<evidence type="ECO:0000313" key="8">
    <source>
        <dbReference type="Proteomes" id="UP001237642"/>
    </source>
</evidence>
<dbReference type="FunFam" id="2.40.70.10:FF:000041">
    <property type="entry name" value="Basic 7S globulin"/>
    <property type="match status" value="1"/>
</dbReference>
<evidence type="ECO:0000256" key="5">
    <source>
        <dbReference type="SAM" id="SignalP"/>
    </source>
</evidence>
<accession>A0AAD8HR87</accession>
<dbReference type="EMBL" id="JAUIZM010000008">
    <property type="protein sequence ID" value="KAK1371949.1"/>
    <property type="molecule type" value="Genomic_DNA"/>
</dbReference>
<name>A0AAD8HR87_9APIA</name>
<dbReference type="PANTHER" id="PTHR47965">
    <property type="entry name" value="ASPARTYL PROTEASE-RELATED"/>
    <property type="match status" value="1"/>
</dbReference>
<organism evidence="7 8">
    <name type="scientific">Heracleum sosnowskyi</name>
    <dbReference type="NCBI Taxonomy" id="360622"/>
    <lineage>
        <taxon>Eukaryota</taxon>
        <taxon>Viridiplantae</taxon>
        <taxon>Streptophyta</taxon>
        <taxon>Embryophyta</taxon>
        <taxon>Tracheophyta</taxon>
        <taxon>Spermatophyta</taxon>
        <taxon>Magnoliopsida</taxon>
        <taxon>eudicotyledons</taxon>
        <taxon>Gunneridae</taxon>
        <taxon>Pentapetalae</taxon>
        <taxon>asterids</taxon>
        <taxon>campanulids</taxon>
        <taxon>Apiales</taxon>
        <taxon>Apiaceae</taxon>
        <taxon>Apioideae</taxon>
        <taxon>apioid superclade</taxon>
        <taxon>Tordylieae</taxon>
        <taxon>Tordyliinae</taxon>
        <taxon>Heracleum</taxon>
    </lineage>
</organism>
<keyword evidence="3" id="KW-0964">Secreted</keyword>
<evidence type="ECO:0000256" key="1">
    <source>
        <dbReference type="ARBA" id="ARBA00004239"/>
    </source>
</evidence>
<keyword evidence="4 5" id="KW-0732">Signal</keyword>
<dbReference type="InterPro" id="IPR032799">
    <property type="entry name" value="TAXi_C"/>
</dbReference>
<dbReference type="Gene3D" id="2.40.70.10">
    <property type="entry name" value="Acid Proteases"/>
    <property type="match status" value="2"/>
</dbReference>
<evidence type="ECO:0000256" key="4">
    <source>
        <dbReference type="ARBA" id="ARBA00022729"/>
    </source>
</evidence>